<accession>A0A4R4YE74</accession>
<dbReference type="InterPro" id="IPR003018">
    <property type="entry name" value="GAF"/>
</dbReference>
<dbReference type="OrthoDB" id="118142at2"/>
<dbReference type="Proteomes" id="UP000295302">
    <property type="component" value="Unassembled WGS sequence"/>
</dbReference>
<dbReference type="EMBL" id="SMKQ01000118">
    <property type="protein sequence ID" value="TDD43005.1"/>
    <property type="molecule type" value="Genomic_DNA"/>
</dbReference>
<reference evidence="4 5" key="1">
    <citation type="submission" date="2019-03" db="EMBL/GenBank/DDBJ databases">
        <title>Draft genome sequences of novel Actinobacteria.</title>
        <authorList>
            <person name="Sahin N."/>
            <person name="Ay H."/>
            <person name="Saygin H."/>
        </authorList>
    </citation>
    <scope>NUCLEOTIDE SEQUENCE [LARGE SCALE GENOMIC DNA]</scope>
    <source>
        <strain evidence="4 5">CH32</strain>
    </source>
</reference>
<dbReference type="PANTHER" id="PTHR43156">
    <property type="entry name" value="STAGE II SPORULATION PROTEIN E-RELATED"/>
    <property type="match status" value="1"/>
</dbReference>
<dbReference type="InterPro" id="IPR052016">
    <property type="entry name" value="Bact_Sigma-Reg"/>
</dbReference>
<dbReference type="SMART" id="SM00065">
    <property type="entry name" value="GAF"/>
    <property type="match status" value="1"/>
</dbReference>
<protein>
    <submittedName>
        <fullName evidence="4">GAF domain-containing protein</fullName>
    </submittedName>
</protein>
<dbReference type="PANTHER" id="PTHR43156:SF2">
    <property type="entry name" value="STAGE II SPORULATION PROTEIN E"/>
    <property type="match status" value="1"/>
</dbReference>
<dbReference type="Gene3D" id="3.30.450.40">
    <property type="match status" value="1"/>
</dbReference>
<evidence type="ECO:0000259" key="3">
    <source>
        <dbReference type="SMART" id="SM00331"/>
    </source>
</evidence>
<name>A0A4R4YE74_9ACTN</name>
<dbReference type="InterPro" id="IPR036457">
    <property type="entry name" value="PPM-type-like_dom_sf"/>
</dbReference>
<dbReference type="Pfam" id="PF07228">
    <property type="entry name" value="SpoIIE"/>
    <property type="match status" value="1"/>
</dbReference>
<dbReference type="FunFam" id="3.30.450.40:FF:000035">
    <property type="entry name" value="PAS sensor protein"/>
    <property type="match status" value="1"/>
</dbReference>
<dbReference type="SUPFAM" id="SSF55781">
    <property type="entry name" value="GAF domain-like"/>
    <property type="match status" value="1"/>
</dbReference>
<dbReference type="InterPro" id="IPR029016">
    <property type="entry name" value="GAF-like_dom_sf"/>
</dbReference>
<keyword evidence="1" id="KW-0378">Hydrolase</keyword>
<dbReference type="SMART" id="SM00331">
    <property type="entry name" value="PP2C_SIG"/>
    <property type="match status" value="1"/>
</dbReference>
<dbReference type="AlphaFoldDB" id="A0A4R4YE74"/>
<dbReference type="SUPFAM" id="SSF81606">
    <property type="entry name" value="PP2C-like"/>
    <property type="match status" value="1"/>
</dbReference>
<evidence type="ECO:0000313" key="4">
    <source>
        <dbReference type="EMBL" id="TDD43005.1"/>
    </source>
</evidence>
<comment type="caution">
    <text evidence="4">The sequence shown here is derived from an EMBL/GenBank/DDBJ whole genome shotgun (WGS) entry which is preliminary data.</text>
</comment>
<evidence type="ECO:0000259" key="2">
    <source>
        <dbReference type="SMART" id="SM00065"/>
    </source>
</evidence>
<dbReference type="InterPro" id="IPR001932">
    <property type="entry name" value="PPM-type_phosphatase-like_dom"/>
</dbReference>
<dbReference type="Gene3D" id="3.60.40.10">
    <property type="entry name" value="PPM-type phosphatase domain"/>
    <property type="match status" value="1"/>
</dbReference>
<organism evidence="4 5">
    <name type="scientific">Nonomuraea terrae</name>
    <dbReference type="NCBI Taxonomy" id="2530383"/>
    <lineage>
        <taxon>Bacteria</taxon>
        <taxon>Bacillati</taxon>
        <taxon>Actinomycetota</taxon>
        <taxon>Actinomycetes</taxon>
        <taxon>Streptosporangiales</taxon>
        <taxon>Streptosporangiaceae</taxon>
        <taxon>Nonomuraea</taxon>
    </lineage>
</organism>
<gene>
    <name evidence="4" type="ORF">E1286_29660</name>
</gene>
<proteinExistence type="predicted"/>
<evidence type="ECO:0000256" key="1">
    <source>
        <dbReference type="ARBA" id="ARBA00022801"/>
    </source>
</evidence>
<feature type="domain" description="GAF" evidence="2">
    <location>
        <begin position="47"/>
        <end position="231"/>
    </location>
</feature>
<dbReference type="Pfam" id="PF01590">
    <property type="entry name" value="GAF"/>
    <property type="match status" value="1"/>
</dbReference>
<evidence type="ECO:0000313" key="5">
    <source>
        <dbReference type="Proteomes" id="UP000295302"/>
    </source>
</evidence>
<sequence length="408" mass="43791">MARGYPRHFGGRTSVNPGFLIKDPRSRAGLRLSGATASQERLAFLNEASTRIGSTLDLAQTCREVLDVAVPRCADAGGIMVQERLITEGEFPARPNDGTALVRRVATAVAVENPFDWDRAFPVGEVAVYPPFLPQGQAMATARTVLVPRLDQGVGDDNAKAFGRDVIAELLPGCSFLVAPLLARGNVLGFFVLVREASSEAFQDADVALVEELAARTAICIDNARLYARERRTALALQSSLLPARMGQLRTATQTLASLDLDPAELLYRLDRVAGRLDLDQIATCLYARYDVAAGTVQIASAGHLPPVLVRPDGVAETLPVVPGPPLGIGSEQYELCEFPLPAGGLLALYTDGLVEGREWNIDEGLAKLRALLTGPPHGIERICDMVIRTQCPHSDRDDIALLLAKAV</sequence>
<dbReference type="GO" id="GO:0016791">
    <property type="term" value="F:phosphatase activity"/>
    <property type="evidence" value="ECO:0007669"/>
    <property type="project" value="TreeGrafter"/>
</dbReference>
<feature type="domain" description="PPM-type phosphatase" evidence="3">
    <location>
        <begin position="216"/>
        <end position="407"/>
    </location>
</feature>
<keyword evidence="5" id="KW-1185">Reference proteome</keyword>